<proteinExistence type="predicted"/>
<evidence type="ECO:0000313" key="3">
    <source>
        <dbReference type="Proteomes" id="UP000030653"/>
    </source>
</evidence>
<protein>
    <submittedName>
        <fullName evidence="2">Uncharacterized protein</fullName>
    </submittedName>
</protein>
<evidence type="ECO:0000313" key="2">
    <source>
        <dbReference type="EMBL" id="EJU06099.1"/>
    </source>
</evidence>
<organism evidence="2 3">
    <name type="scientific">Dacryopinax primogenitus (strain DJM 731)</name>
    <name type="common">Brown rot fungus</name>
    <dbReference type="NCBI Taxonomy" id="1858805"/>
    <lineage>
        <taxon>Eukaryota</taxon>
        <taxon>Fungi</taxon>
        <taxon>Dikarya</taxon>
        <taxon>Basidiomycota</taxon>
        <taxon>Agaricomycotina</taxon>
        <taxon>Dacrymycetes</taxon>
        <taxon>Dacrymycetales</taxon>
        <taxon>Dacrymycetaceae</taxon>
        <taxon>Dacryopinax</taxon>
    </lineage>
</organism>
<gene>
    <name evidence="2" type="ORF">DACRYDRAFT_103048</name>
</gene>
<dbReference type="GeneID" id="63682764"/>
<name>M5GB09_DACPD</name>
<dbReference type="Proteomes" id="UP000030653">
    <property type="component" value="Unassembled WGS sequence"/>
</dbReference>
<sequence>MEIVGGVPAGSEVVVDVSESEDTDDVNVGPPNPGTAGSLESLNIVVRMNKEMVTDSPPSNSPPSNSPPSNSPPSNSPPSNSSILSTSQEDFNPMLAYYPHDPLLPAYCPSPKKKAVKKSMLSSHSPPVVPPVPGSNCYLLSSSNILTSKH</sequence>
<dbReference type="EMBL" id="JH795855">
    <property type="protein sequence ID" value="EJU06099.1"/>
    <property type="molecule type" value="Genomic_DNA"/>
</dbReference>
<feature type="compositionally biased region" description="Pro residues" evidence="1">
    <location>
        <begin position="59"/>
        <end position="76"/>
    </location>
</feature>
<feature type="region of interest" description="Disordered" evidence="1">
    <location>
        <begin position="1"/>
        <end position="94"/>
    </location>
</feature>
<keyword evidence="3" id="KW-1185">Reference proteome</keyword>
<dbReference type="HOGENOM" id="CLU_1740465_0_0_1"/>
<dbReference type="RefSeq" id="XP_040632993.1">
    <property type="nucleotide sequence ID" value="XM_040767702.1"/>
</dbReference>
<reference evidence="2 3" key="1">
    <citation type="journal article" date="2012" name="Science">
        <title>The Paleozoic origin of enzymatic lignin decomposition reconstructed from 31 fungal genomes.</title>
        <authorList>
            <person name="Floudas D."/>
            <person name="Binder M."/>
            <person name="Riley R."/>
            <person name="Barry K."/>
            <person name="Blanchette R.A."/>
            <person name="Henrissat B."/>
            <person name="Martinez A.T."/>
            <person name="Otillar R."/>
            <person name="Spatafora J.W."/>
            <person name="Yadav J.S."/>
            <person name="Aerts A."/>
            <person name="Benoit I."/>
            <person name="Boyd A."/>
            <person name="Carlson A."/>
            <person name="Copeland A."/>
            <person name="Coutinho P.M."/>
            <person name="de Vries R.P."/>
            <person name="Ferreira P."/>
            <person name="Findley K."/>
            <person name="Foster B."/>
            <person name="Gaskell J."/>
            <person name="Glotzer D."/>
            <person name="Gorecki P."/>
            <person name="Heitman J."/>
            <person name="Hesse C."/>
            <person name="Hori C."/>
            <person name="Igarashi K."/>
            <person name="Jurgens J.A."/>
            <person name="Kallen N."/>
            <person name="Kersten P."/>
            <person name="Kohler A."/>
            <person name="Kuees U."/>
            <person name="Kumar T.K.A."/>
            <person name="Kuo A."/>
            <person name="LaButti K."/>
            <person name="Larrondo L.F."/>
            <person name="Lindquist E."/>
            <person name="Ling A."/>
            <person name="Lombard V."/>
            <person name="Lucas S."/>
            <person name="Lundell T."/>
            <person name="Martin R."/>
            <person name="McLaughlin D.J."/>
            <person name="Morgenstern I."/>
            <person name="Morin E."/>
            <person name="Murat C."/>
            <person name="Nagy L.G."/>
            <person name="Nolan M."/>
            <person name="Ohm R.A."/>
            <person name="Patyshakuliyeva A."/>
            <person name="Rokas A."/>
            <person name="Ruiz-Duenas F.J."/>
            <person name="Sabat G."/>
            <person name="Salamov A."/>
            <person name="Samejima M."/>
            <person name="Schmutz J."/>
            <person name="Slot J.C."/>
            <person name="St John F."/>
            <person name="Stenlid J."/>
            <person name="Sun H."/>
            <person name="Sun S."/>
            <person name="Syed K."/>
            <person name="Tsang A."/>
            <person name="Wiebenga A."/>
            <person name="Young D."/>
            <person name="Pisabarro A."/>
            <person name="Eastwood D.C."/>
            <person name="Martin F."/>
            <person name="Cullen D."/>
            <person name="Grigoriev I.V."/>
            <person name="Hibbett D.S."/>
        </authorList>
    </citation>
    <scope>NUCLEOTIDE SEQUENCE [LARGE SCALE GENOMIC DNA]</scope>
    <source>
        <strain evidence="2 3">DJM-731 SS1</strain>
    </source>
</reference>
<feature type="region of interest" description="Disordered" evidence="1">
    <location>
        <begin position="112"/>
        <end position="134"/>
    </location>
</feature>
<dbReference type="AlphaFoldDB" id="M5GB09"/>
<accession>M5GB09</accession>
<evidence type="ECO:0000256" key="1">
    <source>
        <dbReference type="SAM" id="MobiDB-lite"/>
    </source>
</evidence>